<keyword evidence="12" id="KW-1185">Reference proteome</keyword>
<evidence type="ECO:0000313" key="12">
    <source>
        <dbReference type="Proteomes" id="UP001302349"/>
    </source>
</evidence>
<dbReference type="InterPro" id="IPR039426">
    <property type="entry name" value="TonB-dep_rcpt-like"/>
</dbReference>
<dbReference type="Gene3D" id="2.170.130.10">
    <property type="entry name" value="TonB-dependent receptor, plug domain"/>
    <property type="match status" value="1"/>
</dbReference>
<dbReference type="Pfam" id="PF13715">
    <property type="entry name" value="CarbopepD_reg_2"/>
    <property type="match status" value="1"/>
</dbReference>
<gene>
    <name evidence="11" type="ORF">RT717_10795</name>
</gene>
<dbReference type="PANTHER" id="PTHR30069:SF29">
    <property type="entry name" value="HEMOGLOBIN AND HEMOGLOBIN-HAPTOGLOBIN-BINDING PROTEIN 1-RELATED"/>
    <property type="match status" value="1"/>
</dbReference>
<dbReference type="EMBL" id="CP136051">
    <property type="protein sequence ID" value="WOK09122.1"/>
    <property type="molecule type" value="Genomic_DNA"/>
</dbReference>
<sequence>MKNNYLLISLSLLFFLACSTAFAQQRTVSGKVVDPNGTGFPGVNVIIKGTATGTTTNADGEYKIAVPDNNTVLVYSFIGYSAQEVTVGSRSVLDITLAEDVTQLSEVVVTALGVERSVKALQSSVTTVSGDNFTQARENNLGNALSGRIAGVNVSKISGGPAGSSRIVIRGNKTLGGQNQPLYVIDGVPMDNSGFGQAGLWGGRDEGDGLTSINPDDIESITVLKGASAAALYGSRAGNGVINVVTKKGTKRKGLGIEFNSNYVAETAINLSDLQKEYGTGNYVDQSNDGIRNGVATKPRDAREAFGWGNVAWGPKFDGSQVLQFDGVARPYSYQGDNWKRFYQTGNALTNSVSISGGSDKQTFRLSAADLRSNSIIPNSGYDRTNLTLSTSSRFADKLTVTSKMMYTHETAHNRPVLSDSPGNAVQSIWRTPGNVNVETYKGDPNKLGAIPEGTTQEQLIIYGQGSDANARRPGQELLPAANNWGQNPYWATEQFINDDTRDRLIGSGEVRYDITDWLYASGSIQMDWYTRRDKSLTPQGTGYQLGGSMSEGEDRVRETNTQWILGGNKTFSQFSVNAFVGGNVMRRSSERIAANGNGFNVDFFPAINNAATRNYGYGFSESGINSMFGSAEIGYNGYLFLTATARNDWFSVLNPEYNSILYPSVGASFVFSDAFTGLPSWLSFGKARASWAQVGIVNINPYAANLTYSLNGNSHLGRTMGTFSSAGGNNGNIPNPQLQPALSTEFEIGFDTKFFDNRFGVDFAYYHQTTTDDILGVTISRASGFGSTNVNVGELQNKGVELLLTGTPVRGEVTWDISVNLAKNVNKVINLVDGVTEFTLEEPRTRNVFIKHIVGQPFGTITGRVQQMSPNGDPIFLPDGRPLASTTYVPIGNGLADWTGGINNSVSWKGVNLSMLIDIKLGGDIFSGTNNRLTQWGLHQQSLIGREGEKPLHIKGVTDNGDGTFTPVDRDLTPHEANSYWGSVGGESTAISSMFLYDASFMKLRQLTLGYSLPRTMLENTPFQNVSLSFVGRNLAILFKNIDNVDPESAYSANAGAQGLEYFAMPTTRSYGVNLRVGF</sequence>
<feature type="domain" description="TonB-dependent receptor plug" evidence="10">
    <location>
        <begin position="119"/>
        <end position="241"/>
    </location>
</feature>
<evidence type="ECO:0000256" key="2">
    <source>
        <dbReference type="ARBA" id="ARBA00022448"/>
    </source>
</evidence>
<feature type="signal peptide" evidence="9">
    <location>
        <begin position="1"/>
        <end position="23"/>
    </location>
</feature>
<reference evidence="11 12" key="1">
    <citation type="journal article" date="2023" name="Microbiol. Resour. Announc.">
        <title>Complete Genome Sequence of Imperialibacter roseus strain P4T.</title>
        <authorList>
            <person name="Tizabi D.R."/>
            <person name="Bachvaroff T."/>
            <person name="Hill R.T."/>
        </authorList>
    </citation>
    <scope>NUCLEOTIDE SEQUENCE [LARGE SCALE GENOMIC DNA]</scope>
    <source>
        <strain evidence="11 12">P4T</strain>
    </source>
</reference>
<evidence type="ECO:0000256" key="5">
    <source>
        <dbReference type="ARBA" id="ARBA00022729"/>
    </source>
</evidence>
<dbReference type="NCBIfam" id="TIGR04056">
    <property type="entry name" value="OMP_RagA_SusC"/>
    <property type="match status" value="1"/>
</dbReference>
<evidence type="ECO:0000256" key="4">
    <source>
        <dbReference type="ARBA" id="ARBA00022692"/>
    </source>
</evidence>
<evidence type="ECO:0000256" key="7">
    <source>
        <dbReference type="ARBA" id="ARBA00023237"/>
    </source>
</evidence>
<keyword evidence="4 8" id="KW-0812">Transmembrane</keyword>
<name>A0ABZ0IVP7_9BACT</name>
<keyword evidence="2 8" id="KW-0813">Transport</keyword>
<comment type="similarity">
    <text evidence="8">Belongs to the TonB-dependent receptor family.</text>
</comment>
<evidence type="ECO:0000256" key="1">
    <source>
        <dbReference type="ARBA" id="ARBA00004571"/>
    </source>
</evidence>
<protein>
    <submittedName>
        <fullName evidence="11">SusC/RagA family TonB-linked outer membrane protein</fullName>
    </submittedName>
</protein>
<organism evidence="11 12">
    <name type="scientific">Imperialibacter roseus</name>
    <dbReference type="NCBI Taxonomy" id="1324217"/>
    <lineage>
        <taxon>Bacteria</taxon>
        <taxon>Pseudomonadati</taxon>
        <taxon>Bacteroidota</taxon>
        <taxon>Cytophagia</taxon>
        <taxon>Cytophagales</taxon>
        <taxon>Flammeovirgaceae</taxon>
        <taxon>Imperialibacter</taxon>
    </lineage>
</organism>
<feature type="chain" id="PRO_5046881550" evidence="9">
    <location>
        <begin position="24"/>
        <end position="1080"/>
    </location>
</feature>
<dbReference type="Proteomes" id="UP001302349">
    <property type="component" value="Chromosome"/>
</dbReference>
<proteinExistence type="inferred from homology"/>
<keyword evidence="3 8" id="KW-1134">Transmembrane beta strand</keyword>
<accession>A0ABZ0IVP7</accession>
<comment type="subcellular location">
    <subcellularLocation>
        <location evidence="1 8">Cell outer membrane</location>
        <topology evidence="1 8">Multi-pass membrane protein</topology>
    </subcellularLocation>
</comment>
<dbReference type="PROSITE" id="PS52016">
    <property type="entry name" value="TONB_DEPENDENT_REC_3"/>
    <property type="match status" value="1"/>
</dbReference>
<dbReference type="InterPro" id="IPR023997">
    <property type="entry name" value="TonB-dep_OMP_SusC/RagA_CS"/>
</dbReference>
<dbReference type="InterPro" id="IPR036942">
    <property type="entry name" value="Beta-barrel_TonB_sf"/>
</dbReference>
<dbReference type="PROSITE" id="PS51257">
    <property type="entry name" value="PROKAR_LIPOPROTEIN"/>
    <property type="match status" value="1"/>
</dbReference>
<dbReference type="Pfam" id="PF07715">
    <property type="entry name" value="Plug"/>
    <property type="match status" value="1"/>
</dbReference>
<evidence type="ECO:0000256" key="8">
    <source>
        <dbReference type="PROSITE-ProRule" id="PRU01360"/>
    </source>
</evidence>
<dbReference type="Gene3D" id="2.60.40.1120">
    <property type="entry name" value="Carboxypeptidase-like, regulatory domain"/>
    <property type="match status" value="1"/>
</dbReference>
<keyword evidence="6 8" id="KW-0472">Membrane</keyword>
<evidence type="ECO:0000259" key="10">
    <source>
        <dbReference type="Pfam" id="PF07715"/>
    </source>
</evidence>
<dbReference type="InterPro" id="IPR012910">
    <property type="entry name" value="Plug_dom"/>
</dbReference>
<dbReference type="Gene3D" id="2.40.170.20">
    <property type="entry name" value="TonB-dependent receptor, beta-barrel domain"/>
    <property type="match status" value="1"/>
</dbReference>
<dbReference type="PANTHER" id="PTHR30069">
    <property type="entry name" value="TONB-DEPENDENT OUTER MEMBRANE RECEPTOR"/>
    <property type="match status" value="1"/>
</dbReference>
<dbReference type="InterPro" id="IPR023996">
    <property type="entry name" value="TonB-dep_OMP_SusC/RagA"/>
</dbReference>
<evidence type="ECO:0000256" key="3">
    <source>
        <dbReference type="ARBA" id="ARBA00022452"/>
    </source>
</evidence>
<evidence type="ECO:0000256" key="9">
    <source>
        <dbReference type="SAM" id="SignalP"/>
    </source>
</evidence>
<evidence type="ECO:0000313" key="11">
    <source>
        <dbReference type="EMBL" id="WOK09122.1"/>
    </source>
</evidence>
<keyword evidence="7 8" id="KW-0998">Cell outer membrane</keyword>
<dbReference type="SUPFAM" id="SSF49464">
    <property type="entry name" value="Carboxypeptidase regulatory domain-like"/>
    <property type="match status" value="1"/>
</dbReference>
<dbReference type="RefSeq" id="WP_317491743.1">
    <property type="nucleotide sequence ID" value="NZ_CP136051.1"/>
</dbReference>
<keyword evidence="5 9" id="KW-0732">Signal</keyword>
<dbReference type="NCBIfam" id="TIGR04057">
    <property type="entry name" value="SusC_RagA_signa"/>
    <property type="match status" value="1"/>
</dbReference>
<dbReference type="InterPro" id="IPR008969">
    <property type="entry name" value="CarboxyPept-like_regulatory"/>
</dbReference>
<dbReference type="InterPro" id="IPR037066">
    <property type="entry name" value="Plug_dom_sf"/>
</dbReference>
<evidence type="ECO:0000256" key="6">
    <source>
        <dbReference type="ARBA" id="ARBA00023136"/>
    </source>
</evidence>
<dbReference type="SUPFAM" id="SSF56935">
    <property type="entry name" value="Porins"/>
    <property type="match status" value="1"/>
</dbReference>